<name>A0A1H3MT21_9ACTN</name>
<evidence type="ECO:0000313" key="3">
    <source>
        <dbReference type="Proteomes" id="UP000242415"/>
    </source>
</evidence>
<feature type="transmembrane region" description="Helical" evidence="1">
    <location>
        <begin position="45"/>
        <end position="62"/>
    </location>
</feature>
<organism evidence="2 3">
    <name type="scientific">Micromonospora pattaloongensis</name>
    <dbReference type="NCBI Taxonomy" id="405436"/>
    <lineage>
        <taxon>Bacteria</taxon>
        <taxon>Bacillati</taxon>
        <taxon>Actinomycetota</taxon>
        <taxon>Actinomycetes</taxon>
        <taxon>Micromonosporales</taxon>
        <taxon>Micromonosporaceae</taxon>
        <taxon>Micromonospora</taxon>
    </lineage>
</organism>
<dbReference type="AlphaFoldDB" id="A0A1H3MT21"/>
<gene>
    <name evidence="2" type="ORF">SAMN05444365_103503</name>
</gene>
<reference evidence="3" key="1">
    <citation type="submission" date="2016-10" db="EMBL/GenBank/DDBJ databases">
        <authorList>
            <person name="Varghese N."/>
            <person name="Submissions S."/>
        </authorList>
    </citation>
    <scope>NUCLEOTIDE SEQUENCE [LARGE SCALE GENOMIC DNA]</scope>
    <source>
        <strain evidence="3">DSM 45245</strain>
    </source>
</reference>
<keyword evidence="1" id="KW-0472">Membrane</keyword>
<evidence type="ECO:0000256" key="1">
    <source>
        <dbReference type="SAM" id="Phobius"/>
    </source>
</evidence>
<keyword evidence="3" id="KW-1185">Reference proteome</keyword>
<protein>
    <submittedName>
        <fullName evidence="2">Uncharacterized protein</fullName>
    </submittedName>
</protein>
<dbReference type="Proteomes" id="UP000242415">
    <property type="component" value="Unassembled WGS sequence"/>
</dbReference>
<keyword evidence="1" id="KW-1133">Transmembrane helix</keyword>
<proteinExistence type="predicted"/>
<dbReference type="EMBL" id="FNPH01000003">
    <property type="protein sequence ID" value="SDY79568.1"/>
    <property type="molecule type" value="Genomic_DNA"/>
</dbReference>
<feature type="transmembrane region" description="Helical" evidence="1">
    <location>
        <begin position="68"/>
        <end position="88"/>
    </location>
</feature>
<feature type="transmembrane region" description="Helical" evidence="1">
    <location>
        <begin position="126"/>
        <end position="145"/>
    </location>
</feature>
<keyword evidence="1" id="KW-0812">Transmembrane</keyword>
<feature type="transmembrane region" description="Helical" evidence="1">
    <location>
        <begin position="100"/>
        <end position="120"/>
    </location>
</feature>
<accession>A0A1H3MT21</accession>
<dbReference type="STRING" id="405436.SAMN05444365_103503"/>
<sequence length="150" mass="15867">MWQVYATVVGVNNELTPEAARNALVSAAAVSEKMRARARWASTKLAIFGIGIGLVAATVGLVESKAVGAAVFAGWIALVVGMTIWERGRLAHLAGTRQRINPYWIGSFACYGVALAVGTGELSGVPMYWIPASVIVALPMLIGALRERRA</sequence>
<evidence type="ECO:0000313" key="2">
    <source>
        <dbReference type="EMBL" id="SDY79568.1"/>
    </source>
</evidence>